<organism evidence="2 3">
    <name type="scientific">Elysia crispata</name>
    <name type="common">lettuce slug</name>
    <dbReference type="NCBI Taxonomy" id="231223"/>
    <lineage>
        <taxon>Eukaryota</taxon>
        <taxon>Metazoa</taxon>
        <taxon>Spiralia</taxon>
        <taxon>Lophotrochozoa</taxon>
        <taxon>Mollusca</taxon>
        <taxon>Gastropoda</taxon>
        <taxon>Heterobranchia</taxon>
        <taxon>Euthyneura</taxon>
        <taxon>Panpulmonata</taxon>
        <taxon>Sacoglossa</taxon>
        <taxon>Placobranchoidea</taxon>
        <taxon>Plakobranchidae</taxon>
        <taxon>Elysia</taxon>
    </lineage>
</organism>
<dbReference type="InterPro" id="IPR037939">
    <property type="entry name" value="CRADD"/>
</dbReference>
<gene>
    <name evidence="2" type="ORF">RRG08_049949</name>
</gene>
<dbReference type="GO" id="GO:0070513">
    <property type="term" value="F:death domain binding"/>
    <property type="evidence" value="ECO:0007669"/>
    <property type="project" value="InterPro"/>
</dbReference>
<dbReference type="EMBL" id="JAWDGP010006932">
    <property type="protein sequence ID" value="KAK3732793.1"/>
    <property type="molecule type" value="Genomic_DNA"/>
</dbReference>
<dbReference type="AlphaFoldDB" id="A0AAE0Y4I8"/>
<proteinExistence type="predicted"/>
<dbReference type="Gene3D" id="1.10.533.10">
    <property type="entry name" value="Death Domain, Fas"/>
    <property type="match status" value="1"/>
</dbReference>
<sequence>MAGHGGIARLLERVRPKLVQELDINKVFPRLLRRGIFTVSEEKQILGPADPKTRTETLLDFLCQKDRNVFADFCKTLEECAPQLLTCIVLESQQVKHLEDRAVDRAGVGAVSDKRASVSDCYTPTLSAHLEDRAGVVAVRDKRSRVSDCYTPTLYSQIEDLAGVGAV</sequence>
<dbReference type="PANTHER" id="PTHR15034">
    <property type="entry name" value="DEATH DOMAIN-CONTAINING PROTEIN CRADD"/>
    <property type="match status" value="1"/>
</dbReference>
<evidence type="ECO:0000259" key="1">
    <source>
        <dbReference type="PROSITE" id="PS50209"/>
    </source>
</evidence>
<dbReference type="Proteomes" id="UP001283361">
    <property type="component" value="Unassembled WGS sequence"/>
</dbReference>
<feature type="domain" description="CARD" evidence="1">
    <location>
        <begin position="9"/>
        <end position="92"/>
    </location>
</feature>
<dbReference type="PROSITE" id="PS50209">
    <property type="entry name" value="CARD"/>
    <property type="match status" value="1"/>
</dbReference>
<dbReference type="PANTHER" id="PTHR15034:SF5">
    <property type="entry name" value="DEATH DOMAIN-CONTAINING PROTEIN CRADD"/>
    <property type="match status" value="1"/>
</dbReference>
<dbReference type="GO" id="GO:0042981">
    <property type="term" value="P:regulation of apoptotic process"/>
    <property type="evidence" value="ECO:0007669"/>
    <property type="project" value="InterPro"/>
</dbReference>
<dbReference type="CDD" id="cd01671">
    <property type="entry name" value="CARD"/>
    <property type="match status" value="1"/>
</dbReference>
<keyword evidence="3" id="KW-1185">Reference proteome</keyword>
<dbReference type="SUPFAM" id="SSF47986">
    <property type="entry name" value="DEATH domain"/>
    <property type="match status" value="1"/>
</dbReference>
<reference evidence="2" key="1">
    <citation type="journal article" date="2023" name="G3 (Bethesda)">
        <title>A reference genome for the long-term kleptoplast-retaining sea slug Elysia crispata morphotype clarki.</title>
        <authorList>
            <person name="Eastman K.E."/>
            <person name="Pendleton A.L."/>
            <person name="Shaikh M.A."/>
            <person name="Suttiyut T."/>
            <person name="Ogas R."/>
            <person name="Tomko P."/>
            <person name="Gavelis G."/>
            <person name="Widhalm J.R."/>
            <person name="Wisecaver J.H."/>
        </authorList>
    </citation>
    <scope>NUCLEOTIDE SEQUENCE</scope>
    <source>
        <strain evidence="2">ECLA1</strain>
    </source>
</reference>
<dbReference type="Pfam" id="PF00619">
    <property type="entry name" value="CARD"/>
    <property type="match status" value="1"/>
</dbReference>
<name>A0AAE0Y4I8_9GAST</name>
<dbReference type="InterPro" id="IPR011029">
    <property type="entry name" value="DEATH-like_dom_sf"/>
</dbReference>
<protein>
    <recommendedName>
        <fullName evidence="1">CARD domain-containing protein</fullName>
    </recommendedName>
</protein>
<evidence type="ECO:0000313" key="2">
    <source>
        <dbReference type="EMBL" id="KAK3732793.1"/>
    </source>
</evidence>
<accession>A0AAE0Y4I8</accession>
<evidence type="ECO:0000313" key="3">
    <source>
        <dbReference type="Proteomes" id="UP001283361"/>
    </source>
</evidence>
<dbReference type="InterPro" id="IPR001315">
    <property type="entry name" value="CARD"/>
</dbReference>
<comment type="caution">
    <text evidence="2">The sequence shown here is derived from an EMBL/GenBank/DDBJ whole genome shotgun (WGS) entry which is preliminary data.</text>
</comment>
<dbReference type="GO" id="GO:0002020">
    <property type="term" value="F:protease binding"/>
    <property type="evidence" value="ECO:0007669"/>
    <property type="project" value="InterPro"/>
</dbReference>